<name>A0A243RAY7_9ACTN</name>
<keyword evidence="1" id="KW-1133">Transmembrane helix</keyword>
<feature type="transmembrane region" description="Helical" evidence="1">
    <location>
        <begin position="309"/>
        <end position="328"/>
    </location>
</feature>
<evidence type="ECO:0000313" key="3">
    <source>
        <dbReference type="EMBL" id="OUC91823.1"/>
    </source>
</evidence>
<feature type="transmembrane region" description="Helical" evidence="1">
    <location>
        <begin position="215"/>
        <end position="233"/>
    </location>
</feature>
<feature type="transmembrane region" description="Helical" evidence="1">
    <location>
        <begin position="64"/>
        <end position="82"/>
    </location>
</feature>
<feature type="domain" description="Acyltransferase 3" evidence="2">
    <location>
        <begin position="58"/>
        <end position="395"/>
    </location>
</feature>
<evidence type="ECO:0000259" key="2">
    <source>
        <dbReference type="Pfam" id="PF01757"/>
    </source>
</evidence>
<dbReference type="GO" id="GO:0016747">
    <property type="term" value="F:acyltransferase activity, transferring groups other than amino-acyl groups"/>
    <property type="evidence" value="ECO:0007669"/>
    <property type="project" value="InterPro"/>
</dbReference>
<feature type="transmembrane region" description="Helical" evidence="1">
    <location>
        <begin position="253"/>
        <end position="272"/>
    </location>
</feature>
<dbReference type="AlphaFoldDB" id="A0A243RAY7"/>
<feature type="transmembrane region" description="Helical" evidence="1">
    <location>
        <begin position="374"/>
        <end position="396"/>
    </location>
</feature>
<sequence length="428" mass="47393">MPKSGDGMDARPSAMTYRVNPSLHWSQDGEGTSMVASTQQIEKPVEKAPVTQNPRLPSLTGMRFVAAAMVFFFHVVWLANMFGSPEAKVVLETLFGRLGFVGVGFFFVLSGFVLAWSVRTRDRAPAFWRRRFFKIYPSHLVTYVAAFLLVTLVAQQAISGEAGILNLLLLHAWFPQMDIRFSVNPIAWSLACEALFYLMFPLLMRYIRRIRPERLWAWAAGVAVVILAVPVVAGLLPYQMRFPSPAVTDTAHWFIYTFPPVRMLDFVFGILLARMVMTGRKLPLGLGGSVALAVIVYTLTPLLPGGYSLGPTMVVPLGFVIAAAAVNDAKKLPSWLSGRVMGWLGEVSYAFYLWNALVLVYGHKLLADSQGLSTPLAIGMVVLLFGVTLLLSWLLFSLVERPIMRRFATSRRSRDGEPQSVARRGTGG</sequence>
<dbReference type="Proteomes" id="UP000194761">
    <property type="component" value="Unassembled WGS sequence"/>
</dbReference>
<feature type="transmembrane region" description="Helical" evidence="1">
    <location>
        <begin position="340"/>
        <end position="362"/>
    </location>
</feature>
<feature type="transmembrane region" description="Helical" evidence="1">
    <location>
        <begin position="284"/>
        <end position="303"/>
    </location>
</feature>
<reference evidence="3 4" key="1">
    <citation type="submission" date="2017-05" db="EMBL/GenBank/DDBJ databases">
        <title>Biotechnological potential of actinobacteria isolated from South African environments.</title>
        <authorList>
            <person name="Le Roes-Hill M."/>
            <person name="Prins A."/>
            <person name="Durrell K.A."/>
        </authorList>
    </citation>
    <scope>NUCLEOTIDE SEQUENCE [LARGE SCALE GENOMIC DNA]</scope>
    <source>
        <strain evidence="3">M26</strain>
    </source>
</reference>
<dbReference type="PANTHER" id="PTHR23028:SF53">
    <property type="entry name" value="ACYL_TRANSF_3 DOMAIN-CONTAINING PROTEIN"/>
    <property type="match status" value="1"/>
</dbReference>
<feature type="transmembrane region" description="Helical" evidence="1">
    <location>
        <begin position="185"/>
        <end position="203"/>
    </location>
</feature>
<dbReference type="InterPro" id="IPR002656">
    <property type="entry name" value="Acyl_transf_3_dom"/>
</dbReference>
<dbReference type="InterPro" id="IPR050879">
    <property type="entry name" value="Acyltransferase_3"/>
</dbReference>
<dbReference type="EMBL" id="NGFP01000199">
    <property type="protein sequence ID" value="OUC91823.1"/>
    <property type="molecule type" value="Genomic_DNA"/>
</dbReference>
<dbReference type="GO" id="GO:0009103">
    <property type="term" value="P:lipopolysaccharide biosynthetic process"/>
    <property type="evidence" value="ECO:0007669"/>
    <property type="project" value="TreeGrafter"/>
</dbReference>
<dbReference type="PANTHER" id="PTHR23028">
    <property type="entry name" value="ACETYLTRANSFERASE"/>
    <property type="match status" value="1"/>
</dbReference>
<gene>
    <name evidence="3" type="ORF">CA984_32310</name>
</gene>
<keyword evidence="1" id="KW-0472">Membrane</keyword>
<accession>A0A243RAY7</accession>
<keyword evidence="1" id="KW-0812">Transmembrane</keyword>
<dbReference type="GO" id="GO:0016020">
    <property type="term" value="C:membrane"/>
    <property type="evidence" value="ECO:0007669"/>
    <property type="project" value="TreeGrafter"/>
</dbReference>
<dbReference type="Pfam" id="PF01757">
    <property type="entry name" value="Acyl_transf_3"/>
    <property type="match status" value="1"/>
</dbReference>
<proteinExistence type="predicted"/>
<feature type="transmembrane region" description="Helical" evidence="1">
    <location>
        <begin position="140"/>
        <end position="173"/>
    </location>
</feature>
<protein>
    <recommendedName>
        <fullName evidence="2">Acyltransferase 3 domain-containing protein</fullName>
    </recommendedName>
</protein>
<comment type="caution">
    <text evidence="3">The sequence shown here is derived from an EMBL/GenBank/DDBJ whole genome shotgun (WGS) entry which is preliminary data.</text>
</comment>
<organism evidence="3 4">
    <name type="scientific">Streptosporangium minutum</name>
    <dbReference type="NCBI Taxonomy" id="569862"/>
    <lineage>
        <taxon>Bacteria</taxon>
        <taxon>Bacillati</taxon>
        <taxon>Actinomycetota</taxon>
        <taxon>Actinomycetes</taxon>
        <taxon>Streptosporangiales</taxon>
        <taxon>Streptosporangiaceae</taxon>
        <taxon>Streptosporangium</taxon>
    </lineage>
</organism>
<evidence type="ECO:0000256" key="1">
    <source>
        <dbReference type="SAM" id="Phobius"/>
    </source>
</evidence>
<feature type="transmembrane region" description="Helical" evidence="1">
    <location>
        <begin position="94"/>
        <end position="119"/>
    </location>
</feature>
<keyword evidence="4" id="KW-1185">Reference proteome</keyword>
<evidence type="ECO:0000313" key="4">
    <source>
        <dbReference type="Proteomes" id="UP000194761"/>
    </source>
</evidence>